<gene>
    <name evidence="2" type="ORF">BOTNAR_0010g00450</name>
</gene>
<dbReference type="PANTHER" id="PTHR42090">
    <property type="match status" value="1"/>
</dbReference>
<accession>A0A4Z1J7F4</accession>
<dbReference type="AlphaFoldDB" id="A0A4Z1J7F4"/>
<feature type="compositionally biased region" description="Polar residues" evidence="1">
    <location>
        <begin position="35"/>
        <end position="48"/>
    </location>
</feature>
<evidence type="ECO:0000313" key="2">
    <source>
        <dbReference type="EMBL" id="TGO69508.1"/>
    </source>
</evidence>
<dbReference type="PANTHER" id="PTHR42090:SF1">
    <property type="match status" value="1"/>
</dbReference>
<evidence type="ECO:0000256" key="1">
    <source>
        <dbReference type="SAM" id="MobiDB-lite"/>
    </source>
</evidence>
<name>A0A4Z1J7F4_9HELO</name>
<dbReference type="OrthoDB" id="4220319at2759"/>
<reference evidence="2 3" key="1">
    <citation type="submission" date="2017-12" db="EMBL/GenBank/DDBJ databases">
        <title>Comparative genomics of Botrytis spp.</title>
        <authorList>
            <person name="Valero-Jimenez C.A."/>
            <person name="Tapia P."/>
            <person name="Veloso J."/>
            <person name="Silva-Moreno E."/>
            <person name="Staats M."/>
            <person name="Valdes J.H."/>
            <person name="Van Kan J.A.L."/>
        </authorList>
    </citation>
    <scope>NUCLEOTIDE SEQUENCE [LARGE SCALE GENOMIC DNA]</scope>
    <source>
        <strain evidence="2 3">MUCL2120</strain>
    </source>
</reference>
<feature type="compositionally biased region" description="Basic and acidic residues" evidence="1">
    <location>
        <begin position="72"/>
        <end position="82"/>
    </location>
</feature>
<dbReference type="EMBL" id="PQXJ01000010">
    <property type="protein sequence ID" value="TGO69508.1"/>
    <property type="molecule type" value="Genomic_DNA"/>
</dbReference>
<feature type="compositionally biased region" description="Basic and acidic residues" evidence="1">
    <location>
        <begin position="51"/>
        <end position="61"/>
    </location>
</feature>
<proteinExistence type="predicted"/>
<dbReference type="Proteomes" id="UP000297452">
    <property type="component" value="Unassembled WGS sequence"/>
</dbReference>
<feature type="compositionally biased region" description="Polar residues" evidence="1">
    <location>
        <begin position="62"/>
        <end position="71"/>
    </location>
</feature>
<comment type="caution">
    <text evidence="2">The sequence shown here is derived from an EMBL/GenBank/DDBJ whole genome shotgun (WGS) entry which is preliminary data.</text>
</comment>
<organism evidence="2 3">
    <name type="scientific">Botryotinia narcissicola</name>
    <dbReference type="NCBI Taxonomy" id="278944"/>
    <lineage>
        <taxon>Eukaryota</taxon>
        <taxon>Fungi</taxon>
        <taxon>Dikarya</taxon>
        <taxon>Ascomycota</taxon>
        <taxon>Pezizomycotina</taxon>
        <taxon>Leotiomycetes</taxon>
        <taxon>Helotiales</taxon>
        <taxon>Sclerotiniaceae</taxon>
        <taxon>Botryotinia</taxon>
    </lineage>
</organism>
<feature type="region of interest" description="Disordered" evidence="1">
    <location>
        <begin position="22"/>
        <end position="148"/>
    </location>
</feature>
<dbReference type="STRING" id="278944.A0A4Z1J7F4"/>
<keyword evidence="3" id="KW-1185">Reference proteome</keyword>
<feature type="compositionally biased region" description="Basic and acidic residues" evidence="1">
    <location>
        <begin position="118"/>
        <end position="133"/>
    </location>
</feature>
<evidence type="ECO:0000313" key="3">
    <source>
        <dbReference type="Proteomes" id="UP000297452"/>
    </source>
</evidence>
<sequence length="148" mass="15571">MSPTPFLRLLHLSNITRTRASLPRTLLSHPPQPPISLTTRSFTNTPTSLLPRKDSQHKDSIDTTATEYSKSGSDDAAAREESAAFDPSITSPESEKSEAGKGGGGNPLDVSPANQEVSKPRGEQEGGAERSPGDKNVSGRKGSGFGGK</sequence>
<protein>
    <submittedName>
        <fullName evidence="2">Uncharacterized protein</fullName>
    </submittedName>
</protein>